<reference evidence="4 5" key="1">
    <citation type="submission" date="2019-03" db="EMBL/GenBank/DDBJ databases">
        <title>Genomic Encyclopedia of Type Strains, Phase IV (KMG-IV): sequencing the most valuable type-strain genomes for metagenomic binning, comparative biology and taxonomic classification.</title>
        <authorList>
            <person name="Goeker M."/>
        </authorList>
    </citation>
    <scope>NUCLEOTIDE SEQUENCE [LARGE SCALE GENOMIC DNA]</scope>
    <source>
        <strain evidence="4 5">DSM 100059</strain>
    </source>
</reference>
<keyword evidence="3" id="KW-0175">Coiled coil</keyword>
<dbReference type="SUPFAM" id="SSF111384">
    <property type="entry name" value="OmpH-like"/>
    <property type="match status" value="1"/>
</dbReference>
<evidence type="ECO:0000256" key="2">
    <source>
        <dbReference type="ARBA" id="ARBA00022729"/>
    </source>
</evidence>
<comment type="similarity">
    <text evidence="1">Belongs to the Skp family.</text>
</comment>
<dbReference type="AlphaFoldDB" id="A0A4R8DQ04"/>
<comment type="caution">
    <text evidence="4">The sequence shown here is derived from an EMBL/GenBank/DDBJ whole genome shotgun (WGS) entry which is preliminary data.</text>
</comment>
<dbReference type="GO" id="GO:0005829">
    <property type="term" value="C:cytosol"/>
    <property type="evidence" value="ECO:0007669"/>
    <property type="project" value="TreeGrafter"/>
</dbReference>
<dbReference type="SMART" id="SM00935">
    <property type="entry name" value="OmpH"/>
    <property type="match status" value="1"/>
</dbReference>
<dbReference type="InterPro" id="IPR024930">
    <property type="entry name" value="Skp_dom_sf"/>
</dbReference>
<dbReference type="Proteomes" id="UP000294498">
    <property type="component" value="Unassembled WGS sequence"/>
</dbReference>
<dbReference type="PANTHER" id="PTHR35089:SF1">
    <property type="entry name" value="CHAPERONE PROTEIN SKP"/>
    <property type="match status" value="1"/>
</dbReference>
<evidence type="ECO:0000256" key="3">
    <source>
        <dbReference type="SAM" id="Coils"/>
    </source>
</evidence>
<sequence>MKKVLFATLFVMGLSTIVGVKVQAQNKIGYISMDELVSVMPEAKKADTVLSQYRDGLAQAQQQIQQELQTRYQAYIKDSATMSQPKKDLETRGIQELANKLQNYNQDAQQQMSLKQQEVYGPIQKKAMDAITEVAKENGYAYIMTKENLLVSPPTDDILPLVKKKLGIK</sequence>
<keyword evidence="5" id="KW-1185">Reference proteome</keyword>
<dbReference type="InterPro" id="IPR005632">
    <property type="entry name" value="Chaperone_Skp"/>
</dbReference>
<dbReference type="PANTHER" id="PTHR35089">
    <property type="entry name" value="CHAPERONE PROTEIN SKP"/>
    <property type="match status" value="1"/>
</dbReference>
<dbReference type="Pfam" id="PF03938">
    <property type="entry name" value="OmpH"/>
    <property type="match status" value="1"/>
</dbReference>
<proteinExistence type="inferred from homology"/>
<dbReference type="EMBL" id="SODV01000001">
    <property type="protein sequence ID" value="TDW99968.1"/>
    <property type="molecule type" value="Genomic_DNA"/>
</dbReference>
<evidence type="ECO:0000313" key="4">
    <source>
        <dbReference type="EMBL" id="TDW99968.1"/>
    </source>
</evidence>
<evidence type="ECO:0000256" key="1">
    <source>
        <dbReference type="ARBA" id="ARBA00009091"/>
    </source>
</evidence>
<dbReference type="RefSeq" id="WP_133991123.1">
    <property type="nucleotide sequence ID" value="NZ_SODV01000001.1"/>
</dbReference>
<dbReference type="OrthoDB" id="1524711at2"/>
<dbReference type="GO" id="GO:0050821">
    <property type="term" value="P:protein stabilization"/>
    <property type="evidence" value="ECO:0007669"/>
    <property type="project" value="TreeGrafter"/>
</dbReference>
<name>A0A4R8DQ04_9BACT</name>
<evidence type="ECO:0000313" key="5">
    <source>
        <dbReference type="Proteomes" id="UP000294498"/>
    </source>
</evidence>
<dbReference type="Gene3D" id="3.30.910.20">
    <property type="entry name" value="Skp domain"/>
    <property type="match status" value="1"/>
</dbReference>
<keyword evidence="2" id="KW-0732">Signal</keyword>
<accession>A0A4R8DQ04</accession>
<feature type="coiled-coil region" evidence="3">
    <location>
        <begin position="50"/>
        <end position="118"/>
    </location>
</feature>
<protein>
    <submittedName>
        <fullName evidence="4">Periplasmic chaperone for outer membrane proteins Skp</fullName>
    </submittedName>
</protein>
<gene>
    <name evidence="4" type="ORF">EDB95_0985</name>
</gene>
<dbReference type="GO" id="GO:0051082">
    <property type="term" value="F:unfolded protein binding"/>
    <property type="evidence" value="ECO:0007669"/>
    <property type="project" value="InterPro"/>
</dbReference>
<organism evidence="4 5">
    <name type="scientific">Dinghuibacter silviterrae</name>
    <dbReference type="NCBI Taxonomy" id="1539049"/>
    <lineage>
        <taxon>Bacteria</taxon>
        <taxon>Pseudomonadati</taxon>
        <taxon>Bacteroidota</taxon>
        <taxon>Chitinophagia</taxon>
        <taxon>Chitinophagales</taxon>
        <taxon>Chitinophagaceae</taxon>
        <taxon>Dinghuibacter</taxon>
    </lineage>
</organism>